<dbReference type="EMBL" id="QKKF02001960">
    <property type="protein sequence ID" value="RZF48564.1"/>
    <property type="molecule type" value="Genomic_DNA"/>
</dbReference>
<evidence type="ECO:0000256" key="2">
    <source>
        <dbReference type="ARBA" id="ARBA00022737"/>
    </source>
</evidence>
<evidence type="ECO:0000313" key="4">
    <source>
        <dbReference type="EMBL" id="RZF48564.1"/>
    </source>
</evidence>
<dbReference type="InParanoid" id="A0A482XSA1"/>
<evidence type="ECO:0000313" key="5">
    <source>
        <dbReference type="Proteomes" id="UP000291343"/>
    </source>
</evidence>
<comment type="caution">
    <text evidence="4">The sequence shown here is derived from an EMBL/GenBank/DDBJ whole genome shotgun (WGS) entry which is preliminary data.</text>
</comment>
<dbReference type="AlphaFoldDB" id="A0A482XSA1"/>
<keyword evidence="5" id="KW-1185">Reference proteome</keyword>
<dbReference type="Pfam" id="PF00630">
    <property type="entry name" value="Filamin"/>
    <property type="match status" value="1"/>
</dbReference>
<dbReference type="Proteomes" id="UP000291343">
    <property type="component" value="Unassembled WGS sequence"/>
</dbReference>
<dbReference type="SMR" id="A0A482XSA1"/>
<dbReference type="SMART" id="SM00557">
    <property type="entry name" value="IG_FLMN"/>
    <property type="match status" value="1"/>
</dbReference>
<reference evidence="4 5" key="1">
    <citation type="journal article" date="2017" name="Gigascience">
        <title>Genome sequence of the small brown planthopper, Laodelphax striatellus.</title>
        <authorList>
            <person name="Zhu J."/>
            <person name="Jiang F."/>
            <person name="Wang X."/>
            <person name="Yang P."/>
            <person name="Bao Y."/>
            <person name="Zhao W."/>
            <person name="Wang W."/>
            <person name="Lu H."/>
            <person name="Wang Q."/>
            <person name="Cui N."/>
            <person name="Li J."/>
            <person name="Chen X."/>
            <person name="Luo L."/>
            <person name="Yu J."/>
            <person name="Kang L."/>
            <person name="Cui F."/>
        </authorList>
    </citation>
    <scope>NUCLEOTIDE SEQUENCE [LARGE SCALE GENOMIC DNA]</scope>
    <source>
        <strain evidence="4">Lst14</strain>
    </source>
</reference>
<keyword evidence="2" id="KW-0677">Repeat</keyword>
<dbReference type="STRING" id="195883.A0A482XSA1"/>
<dbReference type="GO" id="GO:0051015">
    <property type="term" value="F:actin filament binding"/>
    <property type="evidence" value="ECO:0007669"/>
    <property type="project" value="InterPro"/>
</dbReference>
<accession>A0A482XSA1</accession>
<organism evidence="4 5">
    <name type="scientific">Laodelphax striatellus</name>
    <name type="common">Small brown planthopper</name>
    <name type="synonym">Delphax striatella</name>
    <dbReference type="NCBI Taxonomy" id="195883"/>
    <lineage>
        <taxon>Eukaryota</taxon>
        <taxon>Metazoa</taxon>
        <taxon>Ecdysozoa</taxon>
        <taxon>Arthropoda</taxon>
        <taxon>Hexapoda</taxon>
        <taxon>Insecta</taxon>
        <taxon>Pterygota</taxon>
        <taxon>Neoptera</taxon>
        <taxon>Paraneoptera</taxon>
        <taxon>Hemiptera</taxon>
        <taxon>Auchenorrhyncha</taxon>
        <taxon>Fulgoroidea</taxon>
        <taxon>Delphacidae</taxon>
        <taxon>Criomorphinae</taxon>
        <taxon>Laodelphax</taxon>
    </lineage>
</organism>
<evidence type="ECO:0008006" key="6">
    <source>
        <dbReference type="Google" id="ProtNLM"/>
    </source>
</evidence>
<comment type="similarity">
    <text evidence="1">Belongs to the filamin family.</text>
</comment>
<feature type="repeat" description="Filamin" evidence="3">
    <location>
        <begin position="105"/>
        <end position="140"/>
    </location>
</feature>
<dbReference type="PANTHER" id="PTHR38537:SF13">
    <property type="entry name" value="JITTERBUG, ISOFORM N"/>
    <property type="match status" value="1"/>
</dbReference>
<gene>
    <name evidence="4" type="ORF">LSTR_LSTR015172</name>
</gene>
<dbReference type="OrthoDB" id="18740at2759"/>
<dbReference type="GO" id="GO:0030036">
    <property type="term" value="P:actin cytoskeleton organization"/>
    <property type="evidence" value="ECO:0007669"/>
    <property type="project" value="InterPro"/>
</dbReference>
<feature type="non-terminal residue" evidence="4">
    <location>
        <position position="140"/>
    </location>
</feature>
<dbReference type="InterPro" id="IPR001298">
    <property type="entry name" value="Filamin/ABP280_rpt"/>
</dbReference>
<dbReference type="InterPro" id="IPR044801">
    <property type="entry name" value="Filamin"/>
</dbReference>
<protein>
    <recommendedName>
        <fullName evidence="6">IPT/TIG domain-containing protein</fullName>
    </recommendedName>
</protein>
<proteinExistence type="inferred from homology"/>
<feature type="non-terminal residue" evidence="4">
    <location>
        <position position="1"/>
    </location>
</feature>
<name>A0A482XSA1_LAOST</name>
<evidence type="ECO:0000256" key="3">
    <source>
        <dbReference type="PROSITE-ProRule" id="PRU00087"/>
    </source>
</evidence>
<evidence type="ECO:0000256" key="1">
    <source>
        <dbReference type="ARBA" id="ARBA00009238"/>
    </source>
</evidence>
<dbReference type="SUPFAM" id="SSF81296">
    <property type="entry name" value="E set domains"/>
    <property type="match status" value="2"/>
</dbReference>
<sequence>SPFRAYVVAVDKVRVTGPPDCMNGRLPLTVHVPTTIIFDISQAGPGDLSAECKGPHNSTLPVAVDAITPDKVQLTLTPRAVGPHQLTLSYGGFPLPASPLNSLAEGGTGGVRVTLTGKGLANATCNQPTEFTIDGSQAGP</sequence>
<dbReference type="InterPro" id="IPR017868">
    <property type="entry name" value="Filamin/ABP280_repeat-like"/>
</dbReference>
<dbReference type="InterPro" id="IPR013783">
    <property type="entry name" value="Ig-like_fold"/>
</dbReference>
<dbReference type="Gene3D" id="2.60.40.10">
    <property type="entry name" value="Immunoglobulins"/>
    <property type="match status" value="1"/>
</dbReference>
<dbReference type="InterPro" id="IPR014756">
    <property type="entry name" value="Ig_E-set"/>
</dbReference>
<dbReference type="PROSITE" id="PS50194">
    <property type="entry name" value="FILAMIN_REPEAT"/>
    <property type="match status" value="2"/>
</dbReference>
<feature type="repeat" description="Filamin" evidence="3">
    <location>
        <begin position="5"/>
        <end position="104"/>
    </location>
</feature>
<dbReference type="PANTHER" id="PTHR38537">
    <property type="entry name" value="JITTERBUG, ISOFORM N"/>
    <property type="match status" value="1"/>
</dbReference>